<dbReference type="Proteomes" id="UP000184465">
    <property type="component" value="Unassembled WGS sequence"/>
</dbReference>
<dbReference type="PANTHER" id="PTHR33608">
    <property type="entry name" value="BLL2464 PROTEIN"/>
    <property type="match status" value="1"/>
</dbReference>
<dbReference type="OrthoDB" id="9776116at2"/>
<dbReference type="Pfam" id="PF01882">
    <property type="entry name" value="DUF58"/>
    <property type="match status" value="1"/>
</dbReference>
<dbReference type="PANTHER" id="PTHR33608:SF7">
    <property type="entry name" value="DUF58 DOMAIN-CONTAINING PROTEIN"/>
    <property type="match status" value="1"/>
</dbReference>
<proteinExistence type="predicted"/>
<dbReference type="STRING" id="1121301.SAMN02745912_01439"/>
<dbReference type="AlphaFoldDB" id="A0A1M6MVV8"/>
<evidence type="ECO:0000259" key="1">
    <source>
        <dbReference type="Pfam" id="PF01882"/>
    </source>
</evidence>
<protein>
    <recommendedName>
        <fullName evidence="1">DUF58 domain-containing protein</fullName>
    </recommendedName>
</protein>
<sequence length="279" mass="32542">MEEFLREIEHLIISTKKRLITGAVGNRKGKGLGSSHDFYGHRIYIPGDDIRRIDWKAYVRTEKFYVREFTEEREMKVNIILDSSASMDFGIPNKLNTAKMITLGIAYITLNQLDSLSIYTINEKIEILREDIKGKYNFYQLINPIKEVKGKRKTEFGLLKGFRSLRYGKTFIISDLFSKNLSLALDYLCSKGQDIVVLHILAPEEINPNYNGEIKLIDIETNENRMIQVDKIINDIYIKKIKKFVEKNKEICQCRDVKYVYSTTDMDYISILHKITEVT</sequence>
<gene>
    <name evidence="2" type="ORF">SAMN02745912_01439</name>
</gene>
<feature type="domain" description="DUF58" evidence="1">
    <location>
        <begin position="42"/>
        <end position="233"/>
    </location>
</feature>
<reference evidence="2 3" key="1">
    <citation type="submission" date="2016-11" db="EMBL/GenBank/DDBJ databases">
        <authorList>
            <person name="Jaros S."/>
            <person name="Januszkiewicz K."/>
            <person name="Wedrychowicz H."/>
        </authorList>
    </citation>
    <scope>NUCLEOTIDE SEQUENCE [LARGE SCALE GENOMIC DNA]</scope>
    <source>
        <strain evidence="2 3">DSM 15212</strain>
    </source>
</reference>
<name>A0A1M6MVV8_PARC5</name>
<dbReference type="InterPro" id="IPR002881">
    <property type="entry name" value="DUF58"/>
</dbReference>
<accession>A0A1M6MVV8</accession>
<dbReference type="RefSeq" id="WP_073148403.1">
    <property type="nucleotide sequence ID" value="NZ_FRAG01000013.1"/>
</dbReference>
<dbReference type="EMBL" id="FRAG01000013">
    <property type="protein sequence ID" value="SHJ87635.1"/>
    <property type="molecule type" value="Genomic_DNA"/>
</dbReference>
<organism evidence="2 3">
    <name type="scientific">Paramaledivibacter caminithermalis (strain DSM 15212 / CIP 107654 / DViRD3)</name>
    <name type="common">Clostridium caminithermale</name>
    <dbReference type="NCBI Taxonomy" id="1121301"/>
    <lineage>
        <taxon>Bacteria</taxon>
        <taxon>Bacillati</taxon>
        <taxon>Bacillota</taxon>
        <taxon>Clostridia</taxon>
        <taxon>Peptostreptococcales</taxon>
        <taxon>Caminicellaceae</taxon>
        <taxon>Paramaledivibacter</taxon>
    </lineage>
</organism>
<keyword evidence="3" id="KW-1185">Reference proteome</keyword>
<evidence type="ECO:0000313" key="3">
    <source>
        <dbReference type="Proteomes" id="UP000184465"/>
    </source>
</evidence>
<evidence type="ECO:0000313" key="2">
    <source>
        <dbReference type="EMBL" id="SHJ87635.1"/>
    </source>
</evidence>